<organism evidence="4 5">
    <name type="scientific">Podarcis lilfordi</name>
    <name type="common">Lilford's wall lizard</name>
    <dbReference type="NCBI Taxonomy" id="74358"/>
    <lineage>
        <taxon>Eukaryota</taxon>
        <taxon>Metazoa</taxon>
        <taxon>Chordata</taxon>
        <taxon>Craniata</taxon>
        <taxon>Vertebrata</taxon>
        <taxon>Euteleostomi</taxon>
        <taxon>Lepidosauria</taxon>
        <taxon>Squamata</taxon>
        <taxon>Bifurcata</taxon>
        <taxon>Unidentata</taxon>
        <taxon>Episquamata</taxon>
        <taxon>Laterata</taxon>
        <taxon>Lacertibaenia</taxon>
        <taxon>Lacertidae</taxon>
        <taxon>Podarcis</taxon>
    </lineage>
</organism>
<dbReference type="Gene3D" id="1.25.10.10">
    <property type="entry name" value="Leucine-rich Repeat Variant"/>
    <property type="match status" value="1"/>
</dbReference>
<dbReference type="InterPro" id="IPR016024">
    <property type="entry name" value="ARM-type_fold"/>
</dbReference>
<dbReference type="InterPro" id="IPR011989">
    <property type="entry name" value="ARM-like"/>
</dbReference>
<evidence type="ECO:0000313" key="4">
    <source>
        <dbReference type="EMBL" id="CAI5777492.1"/>
    </source>
</evidence>
<evidence type="ECO:0000256" key="2">
    <source>
        <dbReference type="SAM" id="Phobius"/>
    </source>
</evidence>
<evidence type="ECO:0000256" key="1">
    <source>
        <dbReference type="SAM" id="MobiDB-lite"/>
    </source>
</evidence>
<dbReference type="Pfam" id="PF04826">
    <property type="entry name" value="Arm_2"/>
    <property type="match status" value="1"/>
</dbReference>
<dbReference type="AlphaFoldDB" id="A0AA35KHF8"/>
<name>A0AA35KHF8_9SAUR</name>
<gene>
    <name evidence="4" type="ORF">PODLI_1B028878</name>
</gene>
<protein>
    <submittedName>
        <fullName evidence="4">Repeat-containing 12-like</fullName>
    </submittedName>
</protein>
<feature type="domain" description="Armadillo repeat-containing" evidence="3">
    <location>
        <begin position="109"/>
        <end position="257"/>
    </location>
</feature>
<keyword evidence="2" id="KW-1133">Transmembrane helix</keyword>
<evidence type="ECO:0000259" key="3">
    <source>
        <dbReference type="Pfam" id="PF04826"/>
    </source>
</evidence>
<keyword evidence="5" id="KW-1185">Reference proteome</keyword>
<sequence length="440" mass="49149">MKKYYDLVTKKNVLTAATGATAIYLVSKTLLSMFRSPPYNPDQMNFANLAVEYYPAPSARANVPGELRRLLLSLSPNLDDNSKRTTLHTITQCIYLKESEANACTNDDIRLVALFLDDGDKAVKTEALHALKAFTVVWRFKIKIQEYVPKIVELVTGSWDPTLQVAGLRLLNGLNIPDNTHTLLRGMLPNFLEILLMANTMAKVQVLKLLSTLAQKEDLLHDIMNCRTPAEFLSLFQPSLPGNLLYEMLVFVERLSEGRLSPQYQSMQWQYSDNSLHETIFGNNSRLSDRLLALIIHPEEEVQAQACKVILSLRLNREESKVVSALPFGANISVHPLESTRISQVSNPSDLSSHTLGPNNVSSEPTGTNISFDSTHDNSGRSFHTLQGTDETGHSFYPLPRADHSFYPLETISSHIIQDQRVNSFNIPPACYSGESDNSV</sequence>
<keyword evidence="2" id="KW-0812">Transmembrane</keyword>
<keyword evidence="2" id="KW-0472">Membrane</keyword>
<dbReference type="GO" id="GO:0005634">
    <property type="term" value="C:nucleus"/>
    <property type="evidence" value="ECO:0007669"/>
    <property type="project" value="TreeGrafter"/>
</dbReference>
<accession>A0AA35KHF8</accession>
<feature type="region of interest" description="Disordered" evidence="1">
    <location>
        <begin position="344"/>
        <end position="367"/>
    </location>
</feature>
<feature type="transmembrane region" description="Helical" evidence="2">
    <location>
        <begin position="12"/>
        <end position="34"/>
    </location>
</feature>
<dbReference type="SUPFAM" id="SSF48371">
    <property type="entry name" value="ARM repeat"/>
    <property type="match status" value="1"/>
</dbReference>
<reference evidence="4" key="1">
    <citation type="submission" date="2022-12" db="EMBL/GenBank/DDBJ databases">
        <authorList>
            <person name="Alioto T."/>
            <person name="Alioto T."/>
            <person name="Gomez Garrido J."/>
        </authorList>
    </citation>
    <scope>NUCLEOTIDE SEQUENCE</scope>
</reference>
<dbReference type="InterPro" id="IPR042834">
    <property type="entry name" value="Armc12"/>
</dbReference>
<dbReference type="Proteomes" id="UP001178461">
    <property type="component" value="Chromosome 6"/>
</dbReference>
<dbReference type="InterPro" id="IPR006911">
    <property type="entry name" value="ARM-rpt_dom"/>
</dbReference>
<dbReference type="EMBL" id="OX395131">
    <property type="protein sequence ID" value="CAI5777492.1"/>
    <property type="molecule type" value="Genomic_DNA"/>
</dbReference>
<evidence type="ECO:0000313" key="5">
    <source>
        <dbReference type="Proteomes" id="UP001178461"/>
    </source>
</evidence>
<dbReference type="PANTHER" id="PTHR47144">
    <property type="entry name" value="ARMADILLO REPEAT-CONTAINING PROTEIN 12"/>
    <property type="match status" value="1"/>
</dbReference>
<dbReference type="PANTHER" id="PTHR47144:SF1">
    <property type="entry name" value="ARMADILLO REPEAT-CONTAINING PROTEIN 12"/>
    <property type="match status" value="1"/>
</dbReference>
<proteinExistence type="predicted"/>